<accession>A0AAE1GWV5</accession>
<evidence type="ECO:0000313" key="1">
    <source>
        <dbReference type="EMBL" id="KAK3910810.1"/>
    </source>
</evidence>
<proteinExistence type="predicted"/>
<sequence length="1326" mass="149029">MAHTLKATYHNKCRAQYIKRVKSQSASCKTFSVSDRGQIHGLALAGLVANMKTIRQYSEEPPVFKMAALAREYADRLSELGQPCDVHSTRLRERLLQECPELEHVGTQGQDILIAFKKDIDFSIRSDVRHFDSEGFHLAQAAEIVREDMFSLPPTDWTNMSKESQLSCVPTSLLTLLKMIMNGPGARAAESDDQVLLTICQLISFHSAKRGRKGLIKRHDQSRENPLVRYVAAKLYGETRKKDLVDIAYRLGLSCSYDRFQTVLTDMANDACDFYHNECVVCPMPLRGSLFTTAQVDNIDHNLSSTTAKGSFHGTAISMIQHPTPENRGEARNALSSDSLQRRRKVRDLPLSYAVVEQKGLPEMKNLTCSPSQNSKVLSFLHSPLDGEKEWLEGSTKDDTCVRWAAHHAKFDDTSEKCKATIAVLPVFYEVAHTSDMMLHCMNIVKSAVNHINKEQTPVIVADQALYCILKQIQFRFPDTHGEGQFCILMGGLHIEMAFLRALGHWLDGSGWVHTLVEAEVTTTGRAESMLTVSHVARTRYCHEVTAATLYSLQRKAYDSFMGDTDDPATFEQWREEKCKSTPQFKYWDLTLRLQLILLQFVRAERTANFQLYIESLSMMAPWFFALDHTNYARWLPIHIKDLVMLKESNPNLHREFQKGHFVARKTCNLFSALALDQAHEQVNAQLKGDGGMVGLTENVEALRKFMLSGPELSQMVVAFEEGLLSEAKNIINHHSDTKSAQKTFLKDKKSLEGVFCELGNPFLEESADLYNLDLKTVAHDSVKDTEMHIEERALEHYETYVSDRLESNRVPIGETIKQKKYPLFSSSLKKGNSISAQKSQLQTYKNDCSLFSRLYIATSANRPGDLSDFFEHENQAYPPSISVMGQLRTSDAKSDLVKFLTTLHPNSTTAAAPFVHSKVLDGAAIVHMLKPGTSSTFKDYIEKVFKNYLNREISTVTRLDIVFDRYKDDSLKNCTRDKRGEGTKVKISLTAKVPKGWEKFLRNSANKTALFNLLAESISDLATNGKQLYATKEEEVVSAPPHLENSSLSPCNHEEADTRLFVHVANAVQNGNTKVMIRTCDTDVLVLAISCLPKIPELEELWLHFGMGKHAKFIAVHEISNALGPEKSQTIIGFHAVTGCDTVSYFRGIGKLTAINAWFKHPNATTAFKALQTGDVLEAMEHLESFIVTMYTRSGICSTVNECRRILFTKHSRNTENIPPTKDALHQHALRASLQAQIWDQAVQALQDPPNPAQFGWVKEGDLWNPVWRTIPVASEACQSLVRCNCKKGCMPNRCKCRLNNMPTCCEFCGCNCDEAQPTETAATA</sequence>
<reference evidence="1" key="2">
    <citation type="journal article" date="2023" name="BMC Genomics">
        <title>Pest status, molecular evolution, and epigenetic factors derived from the genome assembly of Frankliniella fusca, a thysanopteran phytovirus vector.</title>
        <authorList>
            <person name="Catto M.A."/>
            <person name="Labadie P.E."/>
            <person name="Jacobson A.L."/>
            <person name="Kennedy G.G."/>
            <person name="Srinivasan R."/>
            <person name="Hunt B.G."/>
        </authorList>
    </citation>
    <scope>NUCLEOTIDE SEQUENCE</scope>
    <source>
        <strain evidence="1">PL_HMW_Pooled</strain>
    </source>
</reference>
<name>A0AAE1GWV5_9NEOP</name>
<comment type="caution">
    <text evidence="1">The sequence shown here is derived from an EMBL/GenBank/DDBJ whole genome shotgun (WGS) entry which is preliminary data.</text>
</comment>
<keyword evidence="2" id="KW-1185">Reference proteome</keyword>
<dbReference type="EMBL" id="JAHWGI010000195">
    <property type="protein sequence ID" value="KAK3910810.1"/>
    <property type="molecule type" value="Genomic_DNA"/>
</dbReference>
<dbReference type="PANTHER" id="PTHR47018">
    <property type="entry name" value="CXC DOMAIN-CONTAINING PROTEIN-RELATED"/>
    <property type="match status" value="1"/>
</dbReference>
<evidence type="ECO:0000313" key="2">
    <source>
        <dbReference type="Proteomes" id="UP001219518"/>
    </source>
</evidence>
<protein>
    <submittedName>
        <fullName evidence="1">1-aminocyclopropane-1-carboxylate oxidase</fullName>
    </submittedName>
</protein>
<reference evidence="1" key="1">
    <citation type="submission" date="2021-07" db="EMBL/GenBank/DDBJ databases">
        <authorList>
            <person name="Catto M.A."/>
            <person name="Jacobson A."/>
            <person name="Kennedy G."/>
            <person name="Labadie P."/>
            <person name="Hunt B.G."/>
            <person name="Srinivasan R."/>
        </authorList>
    </citation>
    <scope>NUCLEOTIDE SEQUENCE</scope>
    <source>
        <strain evidence="1">PL_HMW_Pooled</strain>
        <tissue evidence="1">Head</tissue>
    </source>
</reference>
<gene>
    <name evidence="1" type="ORF">KUF71_004298</name>
</gene>
<organism evidence="1 2">
    <name type="scientific">Frankliniella fusca</name>
    <dbReference type="NCBI Taxonomy" id="407009"/>
    <lineage>
        <taxon>Eukaryota</taxon>
        <taxon>Metazoa</taxon>
        <taxon>Ecdysozoa</taxon>
        <taxon>Arthropoda</taxon>
        <taxon>Hexapoda</taxon>
        <taxon>Insecta</taxon>
        <taxon>Pterygota</taxon>
        <taxon>Neoptera</taxon>
        <taxon>Paraneoptera</taxon>
        <taxon>Thysanoptera</taxon>
        <taxon>Terebrantia</taxon>
        <taxon>Thripoidea</taxon>
        <taxon>Thripidae</taxon>
        <taxon>Frankliniella</taxon>
    </lineage>
</organism>
<dbReference type="Proteomes" id="UP001219518">
    <property type="component" value="Unassembled WGS sequence"/>
</dbReference>